<name>A0A928Z6I6_9CYAN</name>
<protein>
    <submittedName>
        <fullName evidence="1">Uncharacterized protein</fullName>
    </submittedName>
</protein>
<dbReference type="AlphaFoldDB" id="A0A928Z6I6"/>
<evidence type="ECO:0000313" key="2">
    <source>
        <dbReference type="Proteomes" id="UP000625316"/>
    </source>
</evidence>
<keyword evidence="2" id="KW-1185">Reference proteome</keyword>
<comment type="caution">
    <text evidence="1">The sequence shown here is derived from an EMBL/GenBank/DDBJ whole genome shotgun (WGS) entry which is preliminary data.</text>
</comment>
<sequence>MDLPVRYWQMHRLSLSSGVRGYDVRALPIAKEFLQQQATAQLPTQLIDLFQTPDATAVQTQAESGLCLRCYVSQPIVRACQKLANLFGSGHQFSYRDLLPFVLNDDGKQLVVLSEDKTEHLQVDQQNQTQPIAYKAFSIEVLKTYQVDPKKSLSLDNWTYLKTKQHPELKQFLAEFGFQHLSDWAMLNRVRSRQFASLSEPDQNLVTAFHAVYRRDRQQQTVKGPKRCPEPTTAQLTEMRSQLLGDDMSGGLSDTTDRELLTALKQVATQLRQFDVWQSREPLDYFDAASGQYETRSDLPHAAIDVESNEEQAMLEALNAKLAATFPTSLQIAVTARITKLAKSRKYAAFADKFVLGLQHYYRDGLSLKELVPMLGMSSWDQARRILNPGELLNHVRSQTITQLIDHVLELVKANSLAPWPPSPDYLQQLTEQLEGFADAEIFDAAAAEMKSGSHRNFDSHYATQLLQLLDTITPHQPIQD</sequence>
<organism evidence="1 2">
    <name type="scientific">Romeriopsis navalis LEGE 11480</name>
    <dbReference type="NCBI Taxonomy" id="2777977"/>
    <lineage>
        <taxon>Bacteria</taxon>
        <taxon>Bacillati</taxon>
        <taxon>Cyanobacteriota</taxon>
        <taxon>Cyanophyceae</taxon>
        <taxon>Leptolyngbyales</taxon>
        <taxon>Leptolyngbyaceae</taxon>
        <taxon>Romeriopsis</taxon>
        <taxon>Romeriopsis navalis</taxon>
    </lineage>
</organism>
<dbReference type="RefSeq" id="WP_264327491.1">
    <property type="nucleotide sequence ID" value="NZ_JADEXQ010000118.1"/>
</dbReference>
<reference evidence="1" key="1">
    <citation type="submission" date="2020-10" db="EMBL/GenBank/DDBJ databases">
        <authorList>
            <person name="Castelo-Branco R."/>
            <person name="Eusebio N."/>
            <person name="Adriana R."/>
            <person name="Vieira A."/>
            <person name="Brugerolle De Fraissinette N."/>
            <person name="Rezende De Castro R."/>
            <person name="Schneider M.P."/>
            <person name="Vasconcelos V."/>
            <person name="Leao P.N."/>
        </authorList>
    </citation>
    <scope>NUCLEOTIDE SEQUENCE</scope>
    <source>
        <strain evidence="1">LEGE 11480</strain>
    </source>
</reference>
<evidence type="ECO:0000313" key="1">
    <source>
        <dbReference type="EMBL" id="MBE9032673.1"/>
    </source>
</evidence>
<gene>
    <name evidence="1" type="ORF">IQ266_23330</name>
</gene>
<dbReference type="Proteomes" id="UP000625316">
    <property type="component" value="Unassembled WGS sequence"/>
</dbReference>
<dbReference type="EMBL" id="JADEXQ010000118">
    <property type="protein sequence ID" value="MBE9032673.1"/>
    <property type="molecule type" value="Genomic_DNA"/>
</dbReference>
<accession>A0A928Z6I6</accession>
<proteinExistence type="predicted"/>